<evidence type="ECO:0000256" key="2">
    <source>
        <dbReference type="SAM" id="Phobius"/>
    </source>
</evidence>
<evidence type="ECO:0000256" key="3">
    <source>
        <dbReference type="SAM" id="SignalP"/>
    </source>
</evidence>
<gene>
    <name evidence="4" type="primary">gse1</name>
    <name evidence="4" type="ORF">g.152183</name>
</gene>
<keyword evidence="3" id="KW-0732">Signal</keyword>
<accession>A0A1D1ZF44</accession>
<protein>
    <submittedName>
        <fullName evidence="4">Genetic suppressor element 1</fullName>
    </submittedName>
</protein>
<feature type="transmembrane region" description="Helical" evidence="2">
    <location>
        <begin position="207"/>
        <end position="227"/>
    </location>
</feature>
<dbReference type="EMBL" id="GDJX01002525">
    <property type="protein sequence ID" value="JAT65411.1"/>
    <property type="molecule type" value="Transcribed_RNA"/>
</dbReference>
<evidence type="ECO:0000313" key="4">
    <source>
        <dbReference type="EMBL" id="JAT65411.1"/>
    </source>
</evidence>
<sequence length="228" mass="23092">MKSVKALSLLLLIVKAVSSSADSTVEITSTSTVPPAPTLVANKPPVREPPPGPNRITTIGLASGYPLGDAGPVTTLGAGSVITLDAGPVTTELGGPRPDVTILPGGVETINPVITLPPTRILNGKPNASIITITSTSYSVSPGGVVTITTTNNDGETTTFPTYMPSATFEVIQAIESPIDSADSTSPSPVSSKSVYSGSSDSLNVKGLQGIGMGIIAVIFLNMFYALA</sequence>
<proteinExistence type="predicted"/>
<feature type="chain" id="PRO_5008900949" evidence="3">
    <location>
        <begin position="20"/>
        <end position="228"/>
    </location>
</feature>
<organism evidence="4">
    <name type="scientific">Anthurium amnicola</name>
    <dbReference type="NCBI Taxonomy" id="1678845"/>
    <lineage>
        <taxon>Eukaryota</taxon>
        <taxon>Viridiplantae</taxon>
        <taxon>Streptophyta</taxon>
        <taxon>Embryophyta</taxon>
        <taxon>Tracheophyta</taxon>
        <taxon>Spermatophyta</taxon>
        <taxon>Magnoliopsida</taxon>
        <taxon>Liliopsida</taxon>
        <taxon>Araceae</taxon>
        <taxon>Pothoideae</taxon>
        <taxon>Potheae</taxon>
        <taxon>Anthurium</taxon>
    </lineage>
</organism>
<feature type="region of interest" description="Disordered" evidence="1">
    <location>
        <begin position="180"/>
        <end position="200"/>
    </location>
</feature>
<feature type="compositionally biased region" description="Low complexity" evidence="1">
    <location>
        <begin position="181"/>
        <end position="200"/>
    </location>
</feature>
<keyword evidence="2" id="KW-0472">Membrane</keyword>
<keyword evidence="2" id="KW-0812">Transmembrane</keyword>
<evidence type="ECO:0000256" key="1">
    <source>
        <dbReference type="SAM" id="MobiDB-lite"/>
    </source>
</evidence>
<feature type="signal peptide" evidence="3">
    <location>
        <begin position="1"/>
        <end position="19"/>
    </location>
</feature>
<keyword evidence="2" id="KW-1133">Transmembrane helix</keyword>
<dbReference type="AlphaFoldDB" id="A0A1D1ZF44"/>
<reference evidence="4" key="1">
    <citation type="submission" date="2015-07" db="EMBL/GenBank/DDBJ databases">
        <title>Transcriptome Assembly of Anthurium amnicola.</title>
        <authorList>
            <person name="Suzuki J."/>
        </authorList>
    </citation>
    <scope>NUCLEOTIDE SEQUENCE</scope>
</reference>
<name>A0A1D1ZF44_9ARAE</name>